<evidence type="ECO:0000313" key="1">
    <source>
        <dbReference type="EMBL" id="AZS31628.1"/>
    </source>
</evidence>
<sequence length="84" mass="9577">MTSMELEAYKAELAREILTTDSRQVLDEVKRLLIKLSKKTKKKEEETISKEEILAGIDAGLKEVKLSQEGKLKMKTAKELLDEL</sequence>
<dbReference type="EMBL" id="CP032819">
    <property type="protein sequence ID" value="AZS31628.1"/>
    <property type="molecule type" value="Genomic_DNA"/>
</dbReference>
<dbReference type="Proteomes" id="UP000270673">
    <property type="component" value="Chromosome"/>
</dbReference>
<reference evidence="1 2" key="1">
    <citation type="submission" date="2018-10" db="EMBL/GenBank/DDBJ databases">
        <title>Butyricimonas faecalis sp. nov., isolated from human faeces and emended description of the genus Butyricimonas.</title>
        <authorList>
            <person name="Le Roy T."/>
            <person name="Van der Smissen P."/>
            <person name="Paquot A."/>
            <person name="Delzenne N."/>
            <person name="Muccioli G."/>
            <person name="Collet J.-F."/>
            <person name="Cani P.D."/>
        </authorList>
    </citation>
    <scope>NUCLEOTIDE SEQUENCE [LARGE SCALE GENOMIC DNA]</scope>
    <source>
        <strain evidence="1 2">H184</strain>
    </source>
</reference>
<dbReference type="AlphaFoldDB" id="A0A3Q9IVE8"/>
<accession>A0A3Q9IVE8</accession>
<dbReference type="RefSeq" id="WP_106624058.1">
    <property type="nucleotide sequence ID" value="NZ_LT984899.1"/>
</dbReference>
<keyword evidence="2" id="KW-1185">Reference proteome</keyword>
<dbReference type="OrthoDB" id="1049810at2"/>
<protein>
    <submittedName>
        <fullName evidence="1">Uncharacterized protein</fullName>
    </submittedName>
</protein>
<proteinExistence type="predicted"/>
<organism evidence="1 2">
    <name type="scientific">Butyricimonas faecalis</name>
    <dbReference type="NCBI Taxonomy" id="2093856"/>
    <lineage>
        <taxon>Bacteria</taxon>
        <taxon>Pseudomonadati</taxon>
        <taxon>Bacteroidota</taxon>
        <taxon>Bacteroidia</taxon>
        <taxon>Bacteroidales</taxon>
        <taxon>Odoribacteraceae</taxon>
        <taxon>Butyricimonas</taxon>
    </lineage>
</organism>
<evidence type="ECO:0000313" key="2">
    <source>
        <dbReference type="Proteomes" id="UP000270673"/>
    </source>
</evidence>
<dbReference type="KEGG" id="buy:D8S85_20120"/>
<name>A0A3Q9IVE8_9BACT</name>
<gene>
    <name evidence="1" type="ORF">D8S85_20120</name>
</gene>